<feature type="domain" description="Ints3-like C-terminal" evidence="2">
    <location>
        <begin position="1"/>
        <end position="49"/>
    </location>
</feature>
<dbReference type="EMBL" id="QKKF02035420">
    <property type="protein sequence ID" value="RZF32967.1"/>
    <property type="molecule type" value="Genomic_DNA"/>
</dbReference>
<evidence type="ECO:0000313" key="3">
    <source>
        <dbReference type="EMBL" id="RZF32967.1"/>
    </source>
</evidence>
<comment type="caution">
    <text evidence="3">The sequence shown here is derived from an EMBL/GenBank/DDBJ whole genome shotgun (WGS) entry which is preliminary data.</text>
</comment>
<name>A0A482WHI2_LAOST</name>
<dbReference type="Proteomes" id="UP000291343">
    <property type="component" value="Unassembled WGS sequence"/>
</dbReference>
<dbReference type="OrthoDB" id="2021145at2759"/>
<feature type="compositionally biased region" description="Basic and acidic residues" evidence="1">
    <location>
        <begin position="139"/>
        <end position="155"/>
    </location>
</feature>
<gene>
    <name evidence="3" type="ORF">LSTR_LSTR016015</name>
</gene>
<accession>A0A482WHI2</accession>
<sequence>MFCWLIPGIYSTFPEAALGNGQLMHLIVSSIDSKQLQDLVFKVIQGRMVSGLDSFPGWRNNMGRIRGDCVQWRIAGVWENSDWNSVGHVAGLVASLLHTPSPPPILSAPWLPKPDQSRRTRKQRLTLSPTASMLKQHRPTADLGEKAALSRDRPGGGRRTLWDRATAVAGARGGSLLRRSASATWRGLALSRSAELPHVVANKRKRGAARGAGASTAAA</sequence>
<dbReference type="InterPro" id="IPR056518">
    <property type="entry name" value="HEAT_Ints3_C"/>
</dbReference>
<protein>
    <recommendedName>
        <fullName evidence="2">Ints3-like C-terminal domain-containing protein</fullName>
    </recommendedName>
</protein>
<evidence type="ECO:0000313" key="4">
    <source>
        <dbReference type="Proteomes" id="UP000291343"/>
    </source>
</evidence>
<dbReference type="InParanoid" id="A0A482WHI2"/>
<proteinExistence type="predicted"/>
<dbReference type="STRING" id="195883.A0A482WHI2"/>
<feature type="region of interest" description="Disordered" evidence="1">
    <location>
        <begin position="105"/>
        <end position="160"/>
    </location>
</feature>
<reference evidence="3 4" key="1">
    <citation type="journal article" date="2017" name="Gigascience">
        <title>Genome sequence of the small brown planthopper, Laodelphax striatellus.</title>
        <authorList>
            <person name="Zhu J."/>
            <person name="Jiang F."/>
            <person name="Wang X."/>
            <person name="Yang P."/>
            <person name="Bao Y."/>
            <person name="Zhao W."/>
            <person name="Wang W."/>
            <person name="Lu H."/>
            <person name="Wang Q."/>
            <person name="Cui N."/>
            <person name="Li J."/>
            <person name="Chen X."/>
            <person name="Luo L."/>
            <person name="Yu J."/>
            <person name="Kang L."/>
            <person name="Cui F."/>
        </authorList>
    </citation>
    <scope>NUCLEOTIDE SEQUENCE [LARGE SCALE GENOMIC DNA]</scope>
    <source>
        <strain evidence="3">Lst14</strain>
    </source>
</reference>
<keyword evidence="4" id="KW-1185">Reference proteome</keyword>
<evidence type="ECO:0000256" key="1">
    <source>
        <dbReference type="SAM" id="MobiDB-lite"/>
    </source>
</evidence>
<dbReference type="Pfam" id="PF24566">
    <property type="entry name" value="HEAT_Ints3_C"/>
    <property type="match status" value="1"/>
</dbReference>
<dbReference type="AlphaFoldDB" id="A0A482WHI2"/>
<organism evidence="3 4">
    <name type="scientific">Laodelphax striatellus</name>
    <name type="common">Small brown planthopper</name>
    <name type="synonym">Delphax striatella</name>
    <dbReference type="NCBI Taxonomy" id="195883"/>
    <lineage>
        <taxon>Eukaryota</taxon>
        <taxon>Metazoa</taxon>
        <taxon>Ecdysozoa</taxon>
        <taxon>Arthropoda</taxon>
        <taxon>Hexapoda</taxon>
        <taxon>Insecta</taxon>
        <taxon>Pterygota</taxon>
        <taxon>Neoptera</taxon>
        <taxon>Paraneoptera</taxon>
        <taxon>Hemiptera</taxon>
        <taxon>Auchenorrhyncha</taxon>
        <taxon>Fulgoroidea</taxon>
        <taxon>Delphacidae</taxon>
        <taxon>Criomorphinae</taxon>
        <taxon>Laodelphax</taxon>
    </lineage>
</organism>
<evidence type="ECO:0000259" key="2">
    <source>
        <dbReference type="Pfam" id="PF24566"/>
    </source>
</evidence>